<keyword evidence="2" id="KW-0804">Transcription</keyword>
<sequence length="300" mass="32587">MRNIQDLADCIAQHAREDGFHSTALPHVRLARSAAPTLPMPAAYTPSLCLIAQGEKEAQLGSHRLSYAPGQYLLAAVDLPVMGSVTKASRQAPYYCLILDLDRAAVADLVATDPAPGTDRPPPAFGLIVAPAHPELVDAACRLLALLDDEKDATALAPLIEREILWRLLRSPAGPILRHIAATDSHAARIERAISWLREHFAKTVSVDYLAALAGMSPSAFHEHFKAVTGLSPLRYRSQLRLQEARRLMLSEGLEAAHAGFEVGYNSPSQFSREYNQAFGLPPVRDITRLRTIGGLQSVA</sequence>
<evidence type="ECO:0000313" key="4">
    <source>
        <dbReference type="EMBL" id="GGA54361.1"/>
    </source>
</evidence>
<evidence type="ECO:0000256" key="1">
    <source>
        <dbReference type="ARBA" id="ARBA00023015"/>
    </source>
</evidence>
<keyword evidence="1" id="KW-0805">Transcription regulation</keyword>
<feature type="domain" description="HTH araC/xylS-type" evidence="3">
    <location>
        <begin position="191"/>
        <end position="289"/>
    </location>
</feature>
<dbReference type="PANTHER" id="PTHR43436">
    <property type="entry name" value="ARAC-FAMILY TRANSCRIPTIONAL REGULATOR"/>
    <property type="match status" value="1"/>
</dbReference>
<organism evidence="4 5">
    <name type="scientific">Pelagibacterium lentulum</name>
    <dbReference type="NCBI Taxonomy" id="2029865"/>
    <lineage>
        <taxon>Bacteria</taxon>
        <taxon>Pseudomonadati</taxon>
        <taxon>Pseudomonadota</taxon>
        <taxon>Alphaproteobacteria</taxon>
        <taxon>Hyphomicrobiales</taxon>
        <taxon>Devosiaceae</taxon>
        <taxon>Pelagibacterium</taxon>
    </lineage>
</organism>
<dbReference type="PROSITE" id="PS01124">
    <property type="entry name" value="HTH_ARAC_FAMILY_2"/>
    <property type="match status" value="1"/>
</dbReference>
<proteinExistence type="predicted"/>
<dbReference type="SMART" id="SM00342">
    <property type="entry name" value="HTH_ARAC"/>
    <property type="match status" value="1"/>
</dbReference>
<evidence type="ECO:0000256" key="2">
    <source>
        <dbReference type="ARBA" id="ARBA00023163"/>
    </source>
</evidence>
<gene>
    <name evidence="4" type="ORF">GCM10011499_25660</name>
</gene>
<comment type="caution">
    <text evidence="4">The sequence shown here is derived from an EMBL/GenBank/DDBJ whole genome shotgun (WGS) entry which is preliminary data.</text>
</comment>
<dbReference type="InterPro" id="IPR009594">
    <property type="entry name" value="Tscrpt_reg_HTH_AraC_N"/>
</dbReference>
<dbReference type="InterPro" id="IPR009057">
    <property type="entry name" value="Homeodomain-like_sf"/>
</dbReference>
<dbReference type="Pfam" id="PF12833">
    <property type="entry name" value="HTH_18"/>
    <property type="match status" value="1"/>
</dbReference>
<dbReference type="Gene3D" id="1.10.10.60">
    <property type="entry name" value="Homeodomain-like"/>
    <property type="match status" value="2"/>
</dbReference>
<dbReference type="AlphaFoldDB" id="A0A916RE45"/>
<dbReference type="InterPro" id="IPR018060">
    <property type="entry name" value="HTH_AraC"/>
</dbReference>
<protein>
    <submittedName>
        <fullName evidence="4">Transcriptional regulator</fullName>
    </submittedName>
</protein>
<dbReference type="RefSeq" id="WP_127072045.1">
    <property type="nucleotide sequence ID" value="NZ_BMKB01000004.1"/>
</dbReference>
<dbReference type="GO" id="GO:0043565">
    <property type="term" value="F:sequence-specific DNA binding"/>
    <property type="evidence" value="ECO:0007669"/>
    <property type="project" value="InterPro"/>
</dbReference>
<dbReference type="Proteomes" id="UP000596977">
    <property type="component" value="Unassembled WGS sequence"/>
</dbReference>
<dbReference type="GO" id="GO:0003700">
    <property type="term" value="F:DNA-binding transcription factor activity"/>
    <property type="evidence" value="ECO:0007669"/>
    <property type="project" value="InterPro"/>
</dbReference>
<dbReference type="OrthoDB" id="9802263at2"/>
<dbReference type="PANTHER" id="PTHR43436:SF1">
    <property type="entry name" value="TRANSCRIPTIONAL REGULATORY PROTEIN"/>
    <property type="match status" value="1"/>
</dbReference>
<evidence type="ECO:0000313" key="5">
    <source>
        <dbReference type="Proteomes" id="UP000596977"/>
    </source>
</evidence>
<keyword evidence="5" id="KW-1185">Reference proteome</keyword>
<dbReference type="EMBL" id="BMKB01000004">
    <property type="protein sequence ID" value="GGA54361.1"/>
    <property type="molecule type" value="Genomic_DNA"/>
</dbReference>
<dbReference type="Pfam" id="PF06719">
    <property type="entry name" value="AraC_N"/>
    <property type="match status" value="1"/>
</dbReference>
<accession>A0A916RE45</accession>
<name>A0A916RE45_9HYPH</name>
<reference evidence="4 5" key="1">
    <citation type="journal article" date="2014" name="Int. J. Syst. Evol. Microbiol.">
        <title>Complete genome sequence of Corynebacterium casei LMG S-19264T (=DSM 44701T), isolated from a smear-ripened cheese.</title>
        <authorList>
            <consortium name="US DOE Joint Genome Institute (JGI-PGF)"/>
            <person name="Walter F."/>
            <person name="Albersmeier A."/>
            <person name="Kalinowski J."/>
            <person name="Ruckert C."/>
        </authorList>
    </citation>
    <scope>NUCLEOTIDE SEQUENCE [LARGE SCALE GENOMIC DNA]</scope>
    <source>
        <strain evidence="4 5">CGMCC 1.15896</strain>
    </source>
</reference>
<dbReference type="SUPFAM" id="SSF46689">
    <property type="entry name" value="Homeodomain-like"/>
    <property type="match status" value="2"/>
</dbReference>
<evidence type="ECO:0000259" key="3">
    <source>
        <dbReference type="PROSITE" id="PS01124"/>
    </source>
</evidence>